<keyword evidence="3" id="KW-1015">Disulfide bond</keyword>
<evidence type="ECO:0000256" key="3">
    <source>
        <dbReference type="ARBA" id="ARBA00023157"/>
    </source>
</evidence>
<feature type="transmembrane region" description="Helical" evidence="5">
    <location>
        <begin position="12"/>
        <end position="32"/>
    </location>
</feature>
<feature type="transmembrane region" description="Helical" evidence="5">
    <location>
        <begin position="44"/>
        <end position="64"/>
    </location>
</feature>
<protein>
    <submittedName>
        <fullName evidence="7">Redoxin</fullName>
    </submittedName>
</protein>
<dbReference type="GO" id="GO:0017004">
    <property type="term" value="P:cytochrome complex assembly"/>
    <property type="evidence" value="ECO:0007669"/>
    <property type="project" value="UniProtKB-KW"/>
</dbReference>
<keyword evidence="4" id="KW-0676">Redox-active center</keyword>
<dbReference type="SUPFAM" id="SSF52833">
    <property type="entry name" value="Thioredoxin-like"/>
    <property type="match status" value="1"/>
</dbReference>
<reference evidence="7 8" key="1">
    <citation type="submission" date="2017-09" db="EMBL/GenBank/DDBJ databases">
        <title>The draft genome sequences of Marinobacter guineae M3B.</title>
        <authorList>
            <person name="Cao J."/>
        </authorList>
    </citation>
    <scope>NUCLEOTIDE SEQUENCE [LARGE SCALE GENOMIC DNA]</scope>
    <source>
        <strain evidence="7 8">M3B</strain>
    </source>
</reference>
<evidence type="ECO:0000256" key="5">
    <source>
        <dbReference type="SAM" id="Phobius"/>
    </source>
</evidence>
<dbReference type="PROSITE" id="PS51352">
    <property type="entry name" value="THIOREDOXIN_2"/>
    <property type="match status" value="1"/>
</dbReference>
<dbReference type="Pfam" id="PF01790">
    <property type="entry name" value="LGT"/>
    <property type="match status" value="1"/>
</dbReference>
<proteinExistence type="predicted"/>
<keyword evidence="5" id="KW-1133">Transmembrane helix</keyword>
<dbReference type="InterPro" id="IPR013740">
    <property type="entry name" value="Redoxin"/>
</dbReference>
<dbReference type="GO" id="GO:0042158">
    <property type="term" value="P:lipoprotein biosynthetic process"/>
    <property type="evidence" value="ECO:0007669"/>
    <property type="project" value="InterPro"/>
</dbReference>
<dbReference type="InterPro" id="IPR036249">
    <property type="entry name" value="Thioredoxin-like_sf"/>
</dbReference>
<dbReference type="InterPro" id="IPR013766">
    <property type="entry name" value="Thioredoxin_domain"/>
</dbReference>
<evidence type="ECO:0000259" key="6">
    <source>
        <dbReference type="PROSITE" id="PS51352"/>
    </source>
</evidence>
<gene>
    <name evidence="7" type="ORF">CLH62_11960</name>
</gene>
<dbReference type="AlphaFoldDB" id="A0A2G1VE76"/>
<name>A0A2G1VE76_9GAMM</name>
<dbReference type="PANTHER" id="PTHR42852">
    <property type="entry name" value="THIOL:DISULFIDE INTERCHANGE PROTEIN DSBE"/>
    <property type="match status" value="1"/>
</dbReference>
<evidence type="ECO:0000256" key="2">
    <source>
        <dbReference type="ARBA" id="ARBA00022748"/>
    </source>
</evidence>
<keyword evidence="5" id="KW-0472">Membrane</keyword>
<comment type="caution">
    <text evidence="7">The sequence shown here is derived from an EMBL/GenBank/DDBJ whole genome shotgun (WGS) entry which is preliminary data.</text>
</comment>
<feature type="domain" description="Thioredoxin" evidence="6">
    <location>
        <begin position="131"/>
        <end position="269"/>
    </location>
</feature>
<dbReference type="CDD" id="cd02966">
    <property type="entry name" value="TlpA_like_family"/>
    <property type="match status" value="1"/>
</dbReference>
<dbReference type="Pfam" id="PF08534">
    <property type="entry name" value="Redoxin"/>
    <property type="match status" value="1"/>
</dbReference>
<keyword evidence="2" id="KW-0201">Cytochrome c-type biogenesis</keyword>
<comment type="subcellular location">
    <subcellularLocation>
        <location evidence="1">Cell envelope</location>
    </subcellularLocation>
</comment>
<evidence type="ECO:0000256" key="4">
    <source>
        <dbReference type="ARBA" id="ARBA00023284"/>
    </source>
</evidence>
<feature type="transmembrane region" description="Helical" evidence="5">
    <location>
        <begin position="109"/>
        <end position="130"/>
    </location>
</feature>
<sequence length="283" mass="30852">MLSVGVGPFSLSIEHLLLVLAFIVALLVGALAGRREKLPISGALADIFLAAMVGARIGFVVRYFEHYQDDWLGIIDIRDGGFDLVSGLVVALVLTGYLLWRRTNIRRPLSFAVASGLLTWGFTTGVIALIHDQTRGLPDVALTSLSEQPVSLDTIGRGQPMVVNLWATWCPPCIREMPVLEEAQGRYPGVNFVFANQGEHPDTIRRFLSEQNLNLDHVISDRQGGLGRATGSQGLPTTLFYNAEGNLVDSHMGELSKASLARGLERFHASHLKPSSPKEVTNQ</sequence>
<dbReference type="GO" id="GO:0008961">
    <property type="term" value="F:phosphatidylglycerol-prolipoprotein diacylglyceryl transferase activity"/>
    <property type="evidence" value="ECO:0007669"/>
    <property type="project" value="InterPro"/>
</dbReference>
<dbReference type="InterPro" id="IPR001640">
    <property type="entry name" value="Lgt"/>
</dbReference>
<dbReference type="PANTHER" id="PTHR42852:SF6">
    <property type="entry name" value="THIOL:DISULFIDE INTERCHANGE PROTEIN DSBE"/>
    <property type="match status" value="1"/>
</dbReference>
<dbReference type="InterPro" id="IPR050553">
    <property type="entry name" value="Thioredoxin_ResA/DsbE_sf"/>
</dbReference>
<dbReference type="Gene3D" id="3.40.30.10">
    <property type="entry name" value="Glutaredoxin"/>
    <property type="match status" value="1"/>
</dbReference>
<dbReference type="OrthoDB" id="9799347at2"/>
<evidence type="ECO:0000313" key="8">
    <source>
        <dbReference type="Proteomes" id="UP000229044"/>
    </source>
</evidence>
<accession>A0A2G1VE76</accession>
<evidence type="ECO:0000256" key="1">
    <source>
        <dbReference type="ARBA" id="ARBA00004196"/>
    </source>
</evidence>
<dbReference type="GO" id="GO:0016491">
    <property type="term" value="F:oxidoreductase activity"/>
    <property type="evidence" value="ECO:0007669"/>
    <property type="project" value="InterPro"/>
</dbReference>
<dbReference type="GO" id="GO:0005886">
    <property type="term" value="C:plasma membrane"/>
    <property type="evidence" value="ECO:0007669"/>
    <property type="project" value="InterPro"/>
</dbReference>
<feature type="transmembrane region" description="Helical" evidence="5">
    <location>
        <begin position="84"/>
        <end position="100"/>
    </location>
</feature>
<keyword evidence="8" id="KW-1185">Reference proteome</keyword>
<evidence type="ECO:0000313" key="7">
    <source>
        <dbReference type="EMBL" id="PHQ25061.1"/>
    </source>
</evidence>
<dbReference type="Proteomes" id="UP000229044">
    <property type="component" value="Unassembled WGS sequence"/>
</dbReference>
<dbReference type="GO" id="GO:0030313">
    <property type="term" value="C:cell envelope"/>
    <property type="evidence" value="ECO:0007669"/>
    <property type="project" value="UniProtKB-SubCell"/>
</dbReference>
<keyword evidence="5" id="KW-0812">Transmembrane</keyword>
<organism evidence="7 8">
    <name type="scientific">Marinobacter guineae</name>
    <dbReference type="NCBI Taxonomy" id="432303"/>
    <lineage>
        <taxon>Bacteria</taxon>
        <taxon>Pseudomonadati</taxon>
        <taxon>Pseudomonadota</taxon>
        <taxon>Gammaproteobacteria</taxon>
        <taxon>Pseudomonadales</taxon>
        <taxon>Marinobacteraceae</taxon>
        <taxon>Marinobacter</taxon>
    </lineage>
</organism>
<dbReference type="EMBL" id="NTFI01000003">
    <property type="protein sequence ID" value="PHQ25061.1"/>
    <property type="molecule type" value="Genomic_DNA"/>
</dbReference>